<feature type="compositionally biased region" description="Pro residues" evidence="2">
    <location>
        <begin position="1666"/>
        <end position="1677"/>
    </location>
</feature>
<feature type="compositionally biased region" description="Pro residues" evidence="2">
    <location>
        <begin position="1619"/>
        <end position="1653"/>
    </location>
</feature>
<accession>A0A8J2S9W1</accession>
<dbReference type="CDD" id="cd00102">
    <property type="entry name" value="IPT"/>
    <property type="match status" value="1"/>
</dbReference>
<gene>
    <name evidence="5" type="ORF">PECAL_2P02640</name>
</gene>
<evidence type="ECO:0000259" key="4">
    <source>
        <dbReference type="PROSITE" id="PS50041"/>
    </source>
</evidence>
<dbReference type="PANTHER" id="PTHR46769:SF2">
    <property type="entry name" value="FIBROCYSTIN-L ISOFORM 2 PRECURSOR-RELATED"/>
    <property type="match status" value="1"/>
</dbReference>
<dbReference type="InterPro" id="IPR052387">
    <property type="entry name" value="Fibrocystin"/>
</dbReference>
<dbReference type="PROSITE" id="PS50041">
    <property type="entry name" value="C_TYPE_LECTIN_2"/>
    <property type="match status" value="1"/>
</dbReference>
<dbReference type="SMART" id="SM00034">
    <property type="entry name" value="CLECT"/>
    <property type="match status" value="1"/>
</dbReference>
<name>A0A8J2S9W1_9STRA</name>
<feature type="region of interest" description="Disordered" evidence="2">
    <location>
        <begin position="720"/>
        <end position="763"/>
    </location>
</feature>
<feature type="compositionally biased region" description="Polar residues" evidence="2">
    <location>
        <begin position="1380"/>
        <end position="1403"/>
    </location>
</feature>
<feature type="compositionally biased region" description="Low complexity" evidence="2">
    <location>
        <begin position="746"/>
        <end position="763"/>
    </location>
</feature>
<feature type="compositionally biased region" description="Pro residues" evidence="2">
    <location>
        <begin position="723"/>
        <end position="735"/>
    </location>
</feature>
<dbReference type="SUPFAM" id="SSF56436">
    <property type="entry name" value="C-type lectin-like"/>
    <property type="match status" value="1"/>
</dbReference>
<protein>
    <recommendedName>
        <fullName evidence="4">C-type lectin domain-containing protein</fullName>
    </recommendedName>
</protein>
<organism evidence="5 6">
    <name type="scientific">Pelagomonas calceolata</name>
    <dbReference type="NCBI Taxonomy" id="35677"/>
    <lineage>
        <taxon>Eukaryota</taxon>
        <taxon>Sar</taxon>
        <taxon>Stramenopiles</taxon>
        <taxon>Ochrophyta</taxon>
        <taxon>Pelagophyceae</taxon>
        <taxon>Pelagomonadales</taxon>
        <taxon>Pelagomonadaceae</taxon>
        <taxon>Pelagomonas</taxon>
    </lineage>
</organism>
<dbReference type="CDD" id="cd00603">
    <property type="entry name" value="IPT_PCSR"/>
    <property type="match status" value="1"/>
</dbReference>
<dbReference type="CDD" id="cd00037">
    <property type="entry name" value="CLECT"/>
    <property type="match status" value="1"/>
</dbReference>
<dbReference type="EMBL" id="CAKKNE010000002">
    <property type="protein sequence ID" value="CAH0367250.1"/>
    <property type="molecule type" value="Genomic_DNA"/>
</dbReference>
<feature type="compositionally biased region" description="Pro residues" evidence="2">
    <location>
        <begin position="1687"/>
        <end position="1697"/>
    </location>
</feature>
<dbReference type="InterPro" id="IPR016187">
    <property type="entry name" value="CTDL_fold"/>
</dbReference>
<comment type="caution">
    <text evidence="5">The sequence shown here is derived from an EMBL/GenBank/DDBJ whole genome shotgun (WGS) entry which is preliminary data.</text>
</comment>
<feature type="region of interest" description="Disordered" evidence="2">
    <location>
        <begin position="25"/>
        <end position="57"/>
    </location>
</feature>
<sequence>MPRLSVLPALLLAWTLAVARLPEDAAPEEQPPADSLVPKKPASVTVTRRRRPDDPAGMTAAQIVAAVRTASTSRRRLQNDEEAPHENRRLQDMLDLKDTFVEKAEMTREIDSVTPYWGSANGGTRLHIDGTGFATEFFSGKNKVMIGDDNNGWVACDVVEGACTVDCGGDKRIVCDTRAWTSDTTAGWFDVWVQVDDTISTYDLIRTNCFHYLSSTWNSGVPRLTHIYPRHAAAGSGIALRGQGLGRYVSEYRTIYIGAGRPPQGGNIQVESGFVKEERSTHALCRADDLNFAVNDKTGEVDSFSLPVLVEDAVLGHNSPITENAVNCYLGDFPSGSYNASAHMSATDGLDSMSDGSDRYGGLTFERFTDLSRDAFGEVYAFQYYPHVSRVMPAVGSLEGGTLITISGGGFSDDETQVFVSIGGRDCEVLRSTLVEVVCRTGDLSSVDEGLPQDHHVELGSLEPPVTPAPTQDHSWTVTASSAVQEEGLWSTVSTYMEAPACGVPPCTPSWLVLAPSDVALDGSYEVTLTTPGDVACTTGDAYVASQASVLVADAARGYVPLNVSLIEPSIVLGRFSFAAGSGDGRRGAVIVDTVGADGCVVVISVTAQRVGPMAGGDCADPLAANYVAGSTSTCDCVYVGGRGLRQRAWSLMAPDYRDGSWLKDDDVHDAYATGRSCKAPGNASQTNYSSFHGSCSNPRNPKLPLIPEVGLPIETIVATPPTVTPQPTTGPTPRPTTGSLDPDLLDPSGPGGTTTPLTPVAGLPSTSITNLDPDTPILAMPAGDTLAAGPITSPLVEASISDTLTGEVLVEPVETINPLTGVTETKEAAPILVGIDTIEPEPLEPLSPISSLVSTSSLSNDGLSMRRRLTEEDDDGVCLPPVKPKTGRIEAPVVPEEAAEAFCCLSSDWHGCEATWNLADKDGFVDVLRQDAKMCAPFTVDELRRSCYSCLGFDAPGAHQPVCHCCSRLDELEFMRTLSDGRLELKLEWPGTLLDYMHWRQRMNPAQFDLKTRAEQYEWNTTATEAEDYEAIHAPYFEANYWGGLEYGGTYSLLDGSYNREHDWWYAVGSFENSNNNNIPSTTGDEFVGDATEDTWVRRATLKAKPDYTYFQPKCISCEACYDSDGYWRGETTTETWQDTTACTLGQACAFDRIVRKSVPGCPAICRGMRIRAFEACAAHHTLIVRDRYSSNTTAGGNCTGNCTAVDVINTHDIGAVPAYRPGAGAFEGFFVAPKAASYVFVGVWDAALELSLSSTSDPRHLQVILGGATQTPPSNNDVVGGWTHFDGHWYFGSTELKNWADAQAACQAEGATLAEINSAEEQAFLYGLCDGVSSWQCWIGGSGSLPAGMWRWQSTGELFAAGFADTVTAAPGAYTNWDSIEPNNNGQPNWKSEQGRRSTPSGGRLRNAVVQKCAGVVDDCAARAIGADECPSSIPSKNCENVATGELCEGDGECGTDPDLDNCDGQDVYRAIRQPLVLVDCADALVFESSWLNVTKLDQARHGLFHFDRDQGPPGYDPDGVTWTNEVEGAWDWWYPVGLIPYDVTNISTMSFLMAGNSTLEIETSLCGPDSPGGCPTFLRVTPGSPTAAPTSLPTFSPTSAPTLVPTKAPTGWPTKVPIPAPSPRPTTRPTWVPWPAPTTAPTPRPWPAPTPLRGHPTAAPVVAPTPPPSAPPTAAPGVSTPGPTAYPLPAPTPRPVEAAEDDDNSGRRGLVESAGVWSLATVGITMTGITIATIANAAQEQCALGPTIVYEAGTKHPYYITPNLCTIGAHTYASKKTLRDASPRKVCRKFCEAASSGKGKLALKHVQGLTCYCKRS</sequence>
<reference evidence="5" key="1">
    <citation type="submission" date="2021-11" db="EMBL/GenBank/DDBJ databases">
        <authorList>
            <consortium name="Genoscope - CEA"/>
            <person name="William W."/>
        </authorList>
    </citation>
    <scope>NUCLEOTIDE SEQUENCE</scope>
</reference>
<feature type="chain" id="PRO_5035211493" description="C-type lectin domain-containing protein" evidence="3">
    <location>
        <begin position="20"/>
        <end position="1819"/>
    </location>
</feature>
<proteinExistence type="predicted"/>
<dbReference type="Proteomes" id="UP000789595">
    <property type="component" value="Unassembled WGS sequence"/>
</dbReference>
<evidence type="ECO:0000256" key="1">
    <source>
        <dbReference type="ARBA" id="ARBA00022729"/>
    </source>
</evidence>
<dbReference type="OrthoDB" id="205157at2759"/>
<dbReference type="Gene3D" id="2.60.40.10">
    <property type="entry name" value="Immunoglobulins"/>
    <property type="match status" value="2"/>
</dbReference>
<feature type="region of interest" description="Disordered" evidence="2">
    <location>
        <begin position="1380"/>
        <end position="1404"/>
    </location>
</feature>
<feature type="region of interest" description="Disordered" evidence="2">
    <location>
        <begin position="1587"/>
        <end position="1710"/>
    </location>
</feature>
<dbReference type="InterPro" id="IPR013783">
    <property type="entry name" value="Ig-like_fold"/>
</dbReference>
<evidence type="ECO:0000313" key="6">
    <source>
        <dbReference type="Proteomes" id="UP000789595"/>
    </source>
</evidence>
<dbReference type="Gene3D" id="3.10.100.10">
    <property type="entry name" value="Mannose-Binding Protein A, subunit A"/>
    <property type="match status" value="1"/>
</dbReference>
<dbReference type="Pfam" id="PF01833">
    <property type="entry name" value="TIG"/>
    <property type="match status" value="2"/>
</dbReference>
<evidence type="ECO:0000256" key="3">
    <source>
        <dbReference type="SAM" id="SignalP"/>
    </source>
</evidence>
<feature type="compositionally biased region" description="Polar residues" evidence="2">
    <location>
        <begin position="1587"/>
        <end position="1604"/>
    </location>
</feature>
<dbReference type="InterPro" id="IPR016186">
    <property type="entry name" value="C-type_lectin-like/link_sf"/>
</dbReference>
<dbReference type="InterPro" id="IPR002909">
    <property type="entry name" value="IPT_dom"/>
</dbReference>
<dbReference type="SMART" id="SM00429">
    <property type="entry name" value="IPT"/>
    <property type="match status" value="1"/>
</dbReference>
<evidence type="ECO:0000256" key="2">
    <source>
        <dbReference type="SAM" id="MobiDB-lite"/>
    </source>
</evidence>
<feature type="compositionally biased region" description="Basic and acidic residues" evidence="2">
    <location>
        <begin position="77"/>
        <end position="89"/>
    </location>
</feature>
<dbReference type="InterPro" id="IPR001304">
    <property type="entry name" value="C-type_lectin-like"/>
</dbReference>
<feature type="domain" description="C-type lectin" evidence="4">
    <location>
        <begin position="1287"/>
        <end position="1389"/>
    </location>
</feature>
<keyword evidence="1 3" id="KW-0732">Signal</keyword>
<feature type="region of interest" description="Disordered" evidence="2">
    <location>
        <begin position="69"/>
        <end position="89"/>
    </location>
</feature>
<keyword evidence="6" id="KW-1185">Reference proteome</keyword>
<evidence type="ECO:0000313" key="5">
    <source>
        <dbReference type="EMBL" id="CAH0367250.1"/>
    </source>
</evidence>
<dbReference type="SUPFAM" id="SSF81296">
    <property type="entry name" value="E set domains"/>
    <property type="match status" value="2"/>
</dbReference>
<dbReference type="InterPro" id="IPR014756">
    <property type="entry name" value="Ig_E-set"/>
</dbReference>
<dbReference type="Pfam" id="PF00059">
    <property type="entry name" value="Lectin_C"/>
    <property type="match status" value="1"/>
</dbReference>
<feature type="signal peptide" evidence="3">
    <location>
        <begin position="1"/>
        <end position="19"/>
    </location>
</feature>
<dbReference type="PANTHER" id="PTHR46769">
    <property type="entry name" value="POLYCYSTIC KIDNEY AND HEPATIC DISEASE 1 (AUTOSOMAL RECESSIVE)-LIKE 1"/>
    <property type="match status" value="1"/>
</dbReference>